<keyword evidence="1" id="KW-1133">Transmembrane helix</keyword>
<comment type="caution">
    <text evidence="2">The sequence shown here is derived from an EMBL/GenBank/DDBJ whole genome shotgun (WGS) entry which is preliminary data.</text>
</comment>
<protein>
    <submittedName>
        <fullName evidence="2">Uncharacterized protein</fullName>
    </submittedName>
</protein>
<dbReference type="AlphaFoldDB" id="A0A1Q9AHY9"/>
<dbReference type="STRING" id="1672749.BJF92_13780"/>
<feature type="transmembrane region" description="Helical" evidence="1">
    <location>
        <begin position="63"/>
        <end position="84"/>
    </location>
</feature>
<keyword evidence="1" id="KW-0812">Transmembrane</keyword>
<accession>A0A1Q9AHY9</accession>
<keyword evidence="1" id="KW-0472">Membrane</keyword>
<dbReference type="Proteomes" id="UP000186143">
    <property type="component" value="Unassembled WGS sequence"/>
</dbReference>
<sequence>MAAQKGRKPTQKEFEAIFGSSQMGSLARVVWPWYYWWMRYEIAKAKTPKDIAVVNAVHRAHQFWCTCGLVLGAPVVLVIAFLMMGR</sequence>
<dbReference type="EMBL" id="MKIO01000031">
    <property type="protein sequence ID" value="OLP54872.1"/>
    <property type="molecule type" value="Genomic_DNA"/>
</dbReference>
<evidence type="ECO:0000256" key="1">
    <source>
        <dbReference type="SAM" id="Phobius"/>
    </source>
</evidence>
<proteinExistence type="predicted"/>
<evidence type="ECO:0000313" key="2">
    <source>
        <dbReference type="EMBL" id="OLP54872.1"/>
    </source>
</evidence>
<organism evidence="2 3">
    <name type="scientific">Xaviernesmea rhizosphaerae</name>
    <dbReference type="NCBI Taxonomy" id="1672749"/>
    <lineage>
        <taxon>Bacteria</taxon>
        <taxon>Pseudomonadati</taxon>
        <taxon>Pseudomonadota</taxon>
        <taxon>Alphaproteobacteria</taxon>
        <taxon>Hyphomicrobiales</taxon>
        <taxon>Rhizobiaceae</taxon>
        <taxon>Rhizobium/Agrobacterium group</taxon>
        <taxon>Xaviernesmea</taxon>
    </lineage>
</organism>
<gene>
    <name evidence="2" type="ORF">BJF92_13780</name>
</gene>
<reference evidence="2 3" key="1">
    <citation type="submission" date="2016-09" db="EMBL/GenBank/DDBJ databases">
        <title>Rhizobium sp. nov., a novel species isolated from the rice rhizosphere.</title>
        <authorList>
            <person name="Zhao J."/>
            <person name="Zhang X."/>
        </authorList>
    </citation>
    <scope>NUCLEOTIDE SEQUENCE [LARGE SCALE GENOMIC DNA]</scope>
    <source>
        <strain evidence="2 3">MH17</strain>
    </source>
</reference>
<evidence type="ECO:0000313" key="3">
    <source>
        <dbReference type="Proteomes" id="UP000186143"/>
    </source>
</evidence>
<name>A0A1Q9AHY9_9HYPH</name>